<dbReference type="InterPro" id="IPR010921">
    <property type="entry name" value="Trp_repressor/repl_initiator"/>
</dbReference>
<dbReference type="SMART" id="SM00760">
    <property type="entry name" value="Bac_DnaA_C"/>
    <property type="match status" value="1"/>
</dbReference>
<dbReference type="GO" id="GO:0003688">
    <property type="term" value="F:DNA replication origin binding"/>
    <property type="evidence" value="ECO:0007669"/>
    <property type="project" value="UniProtKB-UniRule"/>
</dbReference>
<dbReference type="InterPro" id="IPR003593">
    <property type="entry name" value="AAA+_ATPase"/>
</dbReference>
<comment type="function">
    <text evidence="8 10">Plays an essential role in the initiation and regulation of chromosomal replication. ATP-DnaA binds to the origin of replication (oriC) to initiate formation of the DNA replication initiation complex once per cell cycle. Binds the DnaA box (a 9 base pair repeat at the origin) and separates the double-stranded (ds)DNA. Forms a right-handed helical filament on oriC DNA; dsDNA binds to the exterior of the filament while single-stranded (ss)DNA is stabiized in the filament's interior. The ATP-DnaA-oriC complex binds and stabilizes one strand of the AT-rich DNA unwinding element (DUE), permitting loading of DNA polymerase. After initiation quickly degrades to an ADP-DnaA complex that is not apt for DNA replication. Binds acidic phospholipids.</text>
</comment>
<dbReference type="SUPFAM" id="SSF52540">
    <property type="entry name" value="P-loop containing nucleoside triphosphate hydrolases"/>
    <property type="match status" value="1"/>
</dbReference>
<dbReference type="PANTHER" id="PTHR30050">
    <property type="entry name" value="CHROMOSOMAL REPLICATION INITIATOR PROTEIN DNAA"/>
    <property type="match status" value="1"/>
</dbReference>
<proteinExistence type="inferred from homology"/>
<comment type="similarity">
    <text evidence="1 8 11">Belongs to the DnaA family.</text>
</comment>
<dbReference type="InterPro" id="IPR018312">
    <property type="entry name" value="Chromosome_initiator_DnaA_CS"/>
</dbReference>
<dbReference type="PROSITE" id="PS01008">
    <property type="entry name" value="DNAA"/>
    <property type="match status" value="1"/>
</dbReference>
<dbReference type="GO" id="GO:0006275">
    <property type="term" value="P:regulation of DNA replication"/>
    <property type="evidence" value="ECO:0007669"/>
    <property type="project" value="UniProtKB-UniRule"/>
</dbReference>
<keyword evidence="6 8" id="KW-0446">Lipid-binding</keyword>
<dbReference type="Gene3D" id="3.40.50.300">
    <property type="entry name" value="P-loop containing nucleotide triphosphate hydrolases"/>
    <property type="match status" value="1"/>
</dbReference>
<dbReference type="PANTHER" id="PTHR30050:SF2">
    <property type="entry name" value="CHROMOSOMAL REPLICATION INITIATOR PROTEIN DNAA"/>
    <property type="match status" value="1"/>
</dbReference>
<dbReference type="Pfam" id="PF00308">
    <property type="entry name" value="Bac_DnaA"/>
    <property type="match status" value="1"/>
</dbReference>
<evidence type="ECO:0000313" key="15">
    <source>
        <dbReference type="Proteomes" id="UP000216312"/>
    </source>
</evidence>
<dbReference type="CDD" id="cd00009">
    <property type="entry name" value="AAA"/>
    <property type="match status" value="1"/>
</dbReference>
<feature type="binding site" evidence="8">
    <location>
        <position position="129"/>
    </location>
    <ligand>
        <name>ATP</name>
        <dbReference type="ChEBI" id="CHEBI:30616"/>
    </ligand>
</feature>
<dbReference type="InterPro" id="IPR027417">
    <property type="entry name" value="P-loop_NTPase"/>
</dbReference>
<dbReference type="EMBL" id="NMUJ01000001">
    <property type="protein sequence ID" value="OYV03592.1"/>
    <property type="molecule type" value="Genomic_DNA"/>
</dbReference>
<evidence type="ECO:0000256" key="3">
    <source>
        <dbReference type="ARBA" id="ARBA00022705"/>
    </source>
</evidence>
<evidence type="ECO:0000256" key="4">
    <source>
        <dbReference type="ARBA" id="ARBA00022741"/>
    </source>
</evidence>
<feature type="domain" description="AAA+ ATPase" evidence="12">
    <location>
        <begin position="115"/>
        <end position="243"/>
    </location>
</feature>
<evidence type="ECO:0000256" key="2">
    <source>
        <dbReference type="ARBA" id="ARBA00022490"/>
    </source>
</evidence>
<dbReference type="CDD" id="cd06571">
    <property type="entry name" value="Bac_DnaA_C"/>
    <property type="match status" value="1"/>
</dbReference>
<dbReference type="InterPro" id="IPR038454">
    <property type="entry name" value="DnaA_N_sf"/>
</dbReference>
<evidence type="ECO:0000256" key="6">
    <source>
        <dbReference type="ARBA" id="ARBA00023121"/>
    </source>
</evidence>
<feature type="binding site" evidence="8">
    <location>
        <position position="126"/>
    </location>
    <ligand>
        <name>ATP</name>
        <dbReference type="ChEBI" id="CHEBI:30616"/>
    </ligand>
</feature>
<feature type="region of interest" description="Domain III, AAA+ region" evidence="8">
    <location>
        <begin position="82"/>
        <end position="298"/>
    </location>
</feature>
<dbReference type="Gene3D" id="1.10.1750.10">
    <property type="match status" value="1"/>
</dbReference>
<name>A0A257LVZ1_UNCW3</name>
<dbReference type="InterPro" id="IPR001957">
    <property type="entry name" value="Chromosome_initiator_DnaA"/>
</dbReference>
<comment type="caution">
    <text evidence="8">Lacks conserved residue(s) required for the propagation of feature annotation.</text>
</comment>
<keyword evidence="2 8" id="KW-0963">Cytoplasm</keyword>
<evidence type="ECO:0000259" key="13">
    <source>
        <dbReference type="SMART" id="SM00760"/>
    </source>
</evidence>
<comment type="caution">
    <text evidence="14">The sequence shown here is derived from an EMBL/GenBank/DDBJ whole genome shotgun (WGS) entry which is preliminary data.</text>
</comment>
<dbReference type="AlphaFoldDB" id="A0A257LVZ1"/>
<dbReference type="GO" id="GO:0005737">
    <property type="term" value="C:cytoplasm"/>
    <property type="evidence" value="ECO:0007669"/>
    <property type="project" value="UniProtKB-SubCell"/>
</dbReference>
<protein>
    <recommendedName>
        <fullName evidence="8 9">Chromosomal replication initiator protein DnaA</fullName>
    </recommendedName>
</protein>
<sequence length="424" mass="48993">MDGNKVWETIVSKVSERIPEQSFNTWIRPLRLKAFENGELVVATPNNFYIDWIEEHYMSIFKQVLKELALNGVKIRFVSERRRKKLKAVDVQVPANTSMFQPHYSLAVAQNPGKVYNPLFIYGKVGLGKTHLLHSIGNYVFKHRQGLKVCYVSCEVILNEMIESIKDGTMSQFKQKYRSFDVFLLDDVQFLSQKERLQEEIFHIFNYLYNANKQIVLTSDSLPQEIPYLEERLASRFAWGLIADLKPPDFETRVAILKKKAELYNVVIPEDALLYIAEHIRGNIRNLESAIVRVMAVASLTGTRIDLELVKECLSEILKVSKKITLPDIQERVAKAFDIPLSVLRSKKRSAHIVLARQVAMYLAREILQMPLKEIGKAFGGKDHTTVMYACQKVEQLMEKDVELREKVFHIKKLIQSFTQGNWT</sequence>
<evidence type="ECO:0000256" key="11">
    <source>
        <dbReference type="RuleBase" id="RU004227"/>
    </source>
</evidence>
<evidence type="ECO:0000256" key="9">
    <source>
        <dbReference type="NCBIfam" id="TIGR00362"/>
    </source>
</evidence>
<keyword evidence="4 8" id="KW-0547">Nucleotide-binding</keyword>
<dbReference type="Pfam" id="PF08299">
    <property type="entry name" value="Bac_DnaA_C"/>
    <property type="match status" value="1"/>
</dbReference>
<dbReference type="PRINTS" id="PR00051">
    <property type="entry name" value="DNAA"/>
</dbReference>
<dbReference type="InterPro" id="IPR020591">
    <property type="entry name" value="Chromosome_initiator_DnaA-like"/>
</dbReference>
<keyword evidence="3 8" id="KW-0235">DNA replication</keyword>
<dbReference type="Gene3D" id="1.10.8.60">
    <property type="match status" value="1"/>
</dbReference>
<feature type="binding site" evidence="8">
    <location>
        <position position="130"/>
    </location>
    <ligand>
        <name>ATP</name>
        <dbReference type="ChEBI" id="CHEBI:30616"/>
    </ligand>
</feature>
<feature type="domain" description="Chromosomal replication initiator DnaA C-terminal" evidence="13">
    <location>
        <begin position="325"/>
        <end position="394"/>
    </location>
</feature>
<dbReference type="GO" id="GO:0005886">
    <property type="term" value="C:plasma membrane"/>
    <property type="evidence" value="ECO:0007669"/>
    <property type="project" value="TreeGrafter"/>
</dbReference>
<comment type="subcellular location">
    <subcellularLocation>
        <location evidence="8">Cytoplasm</location>
    </subcellularLocation>
</comment>
<dbReference type="Gene3D" id="3.30.300.180">
    <property type="match status" value="1"/>
</dbReference>
<evidence type="ECO:0000259" key="12">
    <source>
        <dbReference type="SMART" id="SM00382"/>
    </source>
</evidence>
<evidence type="ECO:0000256" key="10">
    <source>
        <dbReference type="RuleBase" id="RU000577"/>
    </source>
</evidence>
<dbReference type="GO" id="GO:0008289">
    <property type="term" value="F:lipid binding"/>
    <property type="evidence" value="ECO:0007669"/>
    <property type="project" value="UniProtKB-KW"/>
</dbReference>
<evidence type="ECO:0000256" key="5">
    <source>
        <dbReference type="ARBA" id="ARBA00022840"/>
    </source>
</evidence>
<organism evidence="14 15">
    <name type="scientific">candidate division WOR-3 bacterium 4484_18</name>
    <dbReference type="NCBI Taxonomy" id="2020626"/>
    <lineage>
        <taxon>Bacteria</taxon>
        <taxon>Bacteria division WOR-3</taxon>
    </lineage>
</organism>
<dbReference type="InterPro" id="IPR013159">
    <property type="entry name" value="DnaA_C"/>
</dbReference>
<dbReference type="GO" id="GO:0005524">
    <property type="term" value="F:ATP binding"/>
    <property type="evidence" value="ECO:0007669"/>
    <property type="project" value="UniProtKB-UniRule"/>
</dbReference>
<dbReference type="InterPro" id="IPR013317">
    <property type="entry name" value="DnaA_dom"/>
</dbReference>
<keyword evidence="7 8" id="KW-0238">DNA-binding</keyword>
<comment type="domain">
    <text evidence="8">Domain I is involved in oligomerization and binding regulators, domain II is flexibile and of varying length in different bacteria, domain III forms the AAA+ region, while domain IV binds dsDNA.</text>
</comment>
<accession>A0A257LVZ1</accession>
<reference evidence="15" key="1">
    <citation type="submission" date="2017-07" db="EMBL/GenBank/DDBJ databases">
        <title>Novel pathways for hydrocarbon cycling and metabolic interdependencies in hydrothermal sediment communities.</title>
        <authorList>
            <person name="Dombrowski N."/>
            <person name="Seitz K."/>
            <person name="Teske A."/>
            <person name="Baker B."/>
        </authorList>
    </citation>
    <scope>NUCLEOTIDE SEQUENCE [LARGE SCALE GENOMIC DNA]</scope>
</reference>
<feature type="region of interest" description="Domain IV, binds dsDNA" evidence="8">
    <location>
        <begin position="299"/>
        <end position="424"/>
    </location>
</feature>
<dbReference type="SMART" id="SM00382">
    <property type="entry name" value="AAA"/>
    <property type="match status" value="1"/>
</dbReference>
<dbReference type="HAMAP" id="MF_00377">
    <property type="entry name" value="DnaA_bact"/>
    <property type="match status" value="1"/>
</dbReference>
<keyword evidence="5 8" id="KW-0067">ATP-binding</keyword>
<dbReference type="Pfam" id="PF11638">
    <property type="entry name" value="DnaA_N"/>
    <property type="match status" value="1"/>
</dbReference>
<gene>
    <name evidence="8" type="primary">dnaA</name>
    <name evidence="14" type="ORF">CGW93_00030</name>
</gene>
<dbReference type="Proteomes" id="UP000216312">
    <property type="component" value="Unassembled WGS sequence"/>
</dbReference>
<dbReference type="NCBIfam" id="TIGR00362">
    <property type="entry name" value="DnaA"/>
    <property type="match status" value="1"/>
</dbReference>
<evidence type="ECO:0000313" key="14">
    <source>
        <dbReference type="EMBL" id="OYV03592.1"/>
    </source>
</evidence>
<dbReference type="GO" id="GO:0006270">
    <property type="term" value="P:DNA replication initiation"/>
    <property type="evidence" value="ECO:0007669"/>
    <property type="project" value="UniProtKB-UniRule"/>
</dbReference>
<evidence type="ECO:0000256" key="1">
    <source>
        <dbReference type="ARBA" id="ARBA00006583"/>
    </source>
</evidence>
<comment type="subunit">
    <text evidence="8">Oligomerizes as a right-handed, spiral filament on DNA at oriC.</text>
</comment>
<feature type="binding site" evidence="8">
    <location>
        <position position="128"/>
    </location>
    <ligand>
        <name>ATP</name>
        <dbReference type="ChEBI" id="CHEBI:30616"/>
    </ligand>
</feature>
<dbReference type="SUPFAM" id="SSF48295">
    <property type="entry name" value="TrpR-like"/>
    <property type="match status" value="1"/>
</dbReference>
<evidence type="ECO:0000256" key="8">
    <source>
        <dbReference type="HAMAP-Rule" id="MF_00377"/>
    </source>
</evidence>
<evidence type="ECO:0000256" key="7">
    <source>
        <dbReference type="ARBA" id="ARBA00023125"/>
    </source>
</evidence>
<feature type="region of interest" description="Domain I, interacts with DnaA modulators" evidence="8">
    <location>
        <begin position="1"/>
        <end position="79"/>
    </location>
</feature>
<dbReference type="InterPro" id="IPR024633">
    <property type="entry name" value="DnaA_N_dom"/>
</dbReference>